<name>A0A8K2A8W1_9CYAN</name>
<keyword evidence="2" id="KW-1185">Reference proteome</keyword>
<protein>
    <submittedName>
        <fullName evidence="1">AsmA family protein</fullName>
    </submittedName>
</protein>
<gene>
    <name evidence="1" type="ORF">GS597_12570</name>
</gene>
<evidence type="ECO:0000313" key="1">
    <source>
        <dbReference type="EMBL" id="NCJ07325.1"/>
    </source>
</evidence>
<comment type="caution">
    <text evidence="1">The sequence shown here is derived from an EMBL/GenBank/DDBJ whole genome shotgun (WGS) entry which is preliminary data.</text>
</comment>
<organism evidence="1 2">
    <name type="scientific">Petrachloros mirabilis ULC683</name>
    <dbReference type="NCBI Taxonomy" id="2781853"/>
    <lineage>
        <taxon>Bacteria</taxon>
        <taxon>Bacillati</taxon>
        <taxon>Cyanobacteriota</taxon>
        <taxon>Cyanophyceae</taxon>
        <taxon>Synechococcales</taxon>
        <taxon>Petrachlorosaceae</taxon>
        <taxon>Petrachloros</taxon>
        <taxon>Petrachloros mirabilis</taxon>
    </lineage>
</organism>
<sequence>MKRAKQVGIGLGILLIGALVGSVLLRQILLKQVLEQQLQATGVAVEIETLRWPLFQNHLSLEGVTLDNPPGFSNEPMLQIQTLKITGGWQQFWAKPVVIEGLEIEGLRLTVEQTLSGNNLLTLLQQVQIQPHNTDSEPVIVTIETLTLRQLETQFSLSLLPGLGVQQSISVPDITATDVSAEAAGGLLAAGMVAAVLQALIEAADPALETGQPLTHTPAPKLAPIQ</sequence>
<dbReference type="RefSeq" id="WP_161825801.1">
    <property type="nucleotide sequence ID" value="NZ_WVIC01000024.1"/>
</dbReference>
<evidence type="ECO:0000313" key="2">
    <source>
        <dbReference type="Proteomes" id="UP000607397"/>
    </source>
</evidence>
<dbReference type="Proteomes" id="UP000607397">
    <property type="component" value="Unassembled WGS sequence"/>
</dbReference>
<proteinExistence type="predicted"/>
<reference evidence="1" key="1">
    <citation type="submission" date="2019-12" db="EMBL/GenBank/DDBJ databases">
        <title>High-Quality draft genome sequences of three cyanobacteria isolated from the limestone walls of the Old Cathedral of Coimbra.</title>
        <authorList>
            <person name="Tiago I."/>
            <person name="Soares F."/>
            <person name="Portugal A."/>
        </authorList>
    </citation>
    <scope>NUCLEOTIDE SEQUENCE [LARGE SCALE GENOMIC DNA]</scope>
    <source>
        <strain evidence="1">C</strain>
    </source>
</reference>
<accession>A0A8K2A8W1</accession>
<dbReference type="EMBL" id="WVIC01000024">
    <property type="protein sequence ID" value="NCJ07325.1"/>
    <property type="molecule type" value="Genomic_DNA"/>
</dbReference>
<dbReference type="AlphaFoldDB" id="A0A8K2A8W1"/>